<evidence type="ECO:0000256" key="2">
    <source>
        <dbReference type="SAM" id="Phobius"/>
    </source>
</evidence>
<keyword evidence="2" id="KW-0812">Transmembrane</keyword>
<dbReference type="EMBL" id="FN648432">
    <property type="protein sequence ID" value="CBN79465.1"/>
    <property type="molecule type" value="Genomic_DNA"/>
</dbReference>
<feature type="compositionally biased region" description="Low complexity" evidence="1">
    <location>
        <begin position="359"/>
        <end position="372"/>
    </location>
</feature>
<evidence type="ECO:0000256" key="1">
    <source>
        <dbReference type="SAM" id="MobiDB-lite"/>
    </source>
</evidence>
<proteinExistence type="predicted"/>
<reference evidence="3 4" key="1">
    <citation type="journal article" date="2010" name="Nature">
        <title>The Ectocarpus genome and the independent evolution of multicellularity in brown algae.</title>
        <authorList>
            <person name="Cock J.M."/>
            <person name="Sterck L."/>
            <person name="Rouze P."/>
            <person name="Scornet D."/>
            <person name="Allen A.E."/>
            <person name="Amoutzias G."/>
            <person name="Anthouard V."/>
            <person name="Artiguenave F."/>
            <person name="Aury J.M."/>
            <person name="Badger J.H."/>
            <person name="Beszteri B."/>
            <person name="Billiau K."/>
            <person name="Bonnet E."/>
            <person name="Bothwell J.H."/>
            <person name="Bowler C."/>
            <person name="Boyen C."/>
            <person name="Brownlee C."/>
            <person name="Carrano C.J."/>
            <person name="Charrier B."/>
            <person name="Cho G.Y."/>
            <person name="Coelho S.M."/>
            <person name="Collen J."/>
            <person name="Corre E."/>
            <person name="Da Silva C."/>
            <person name="Delage L."/>
            <person name="Delaroque N."/>
            <person name="Dittami S.M."/>
            <person name="Doulbeau S."/>
            <person name="Elias M."/>
            <person name="Farnham G."/>
            <person name="Gachon C.M."/>
            <person name="Gschloessl B."/>
            <person name="Heesch S."/>
            <person name="Jabbari K."/>
            <person name="Jubin C."/>
            <person name="Kawai H."/>
            <person name="Kimura K."/>
            <person name="Kloareg B."/>
            <person name="Kupper F.C."/>
            <person name="Lang D."/>
            <person name="Le Bail A."/>
            <person name="Leblanc C."/>
            <person name="Lerouge P."/>
            <person name="Lohr M."/>
            <person name="Lopez P.J."/>
            <person name="Martens C."/>
            <person name="Maumus F."/>
            <person name="Michel G."/>
            <person name="Miranda-Saavedra D."/>
            <person name="Morales J."/>
            <person name="Moreau H."/>
            <person name="Motomura T."/>
            <person name="Nagasato C."/>
            <person name="Napoli C.A."/>
            <person name="Nelson D.R."/>
            <person name="Nyvall-Collen P."/>
            <person name="Peters A.F."/>
            <person name="Pommier C."/>
            <person name="Potin P."/>
            <person name="Poulain J."/>
            <person name="Quesneville H."/>
            <person name="Read B."/>
            <person name="Rensing S.A."/>
            <person name="Ritter A."/>
            <person name="Rousvoal S."/>
            <person name="Samanta M."/>
            <person name="Samson G."/>
            <person name="Schroeder D.C."/>
            <person name="Segurens B."/>
            <person name="Strittmatter M."/>
            <person name="Tonon T."/>
            <person name="Tregear J.W."/>
            <person name="Valentin K."/>
            <person name="von Dassow P."/>
            <person name="Yamagishi T."/>
            <person name="Van de Peer Y."/>
            <person name="Wincker P."/>
        </authorList>
    </citation>
    <scope>NUCLEOTIDE SEQUENCE [LARGE SCALE GENOMIC DNA]</scope>
    <source>
        <strain evidence="4">Ec32 / CCAP1310/4</strain>
    </source>
</reference>
<keyword evidence="2" id="KW-0472">Membrane</keyword>
<organism evidence="3 4">
    <name type="scientific">Ectocarpus siliculosus</name>
    <name type="common">Brown alga</name>
    <name type="synonym">Conferva siliculosa</name>
    <dbReference type="NCBI Taxonomy" id="2880"/>
    <lineage>
        <taxon>Eukaryota</taxon>
        <taxon>Sar</taxon>
        <taxon>Stramenopiles</taxon>
        <taxon>Ochrophyta</taxon>
        <taxon>PX clade</taxon>
        <taxon>Phaeophyceae</taxon>
        <taxon>Ectocarpales</taxon>
        <taxon>Ectocarpaceae</taxon>
        <taxon>Ectocarpus</taxon>
    </lineage>
</organism>
<feature type="compositionally biased region" description="Low complexity" evidence="1">
    <location>
        <begin position="408"/>
        <end position="438"/>
    </location>
</feature>
<dbReference type="SUPFAM" id="SSF50998">
    <property type="entry name" value="Quinoprotein alcohol dehydrogenase-like"/>
    <property type="match status" value="1"/>
</dbReference>
<feature type="compositionally biased region" description="Pro residues" evidence="1">
    <location>
        <begin position="373"/>
        <end position="407"/>
    </location>
</feature>
<dbReference type="Proteomes" id="UP000002630">
    <property type="component" value="Linkage Group LG12"/>
</dbReference>
<feature type="transmembrane region" description="Helical" evidence="2">
    <location>
        <begin position="461"/>
        <end position="482"/>
    </location>
</feature>
<dbReference type="InParanoid" id="D8LJD2"/>
<evidence type="ECO:0000313" key="3">
    <source>
        <dbReference type="EMBL" id="CBN79465.1"/>
    </source>
</evidence>
<sequence>MLPAKLENSRGRIPRRRLHLSIRPFPYQVILGGFTNGEWGASNLDGLRDIAAVKLDGEAGTEVWRYQAAASTSSSGGYGVSYVLGVAVDSTNNPVLVGTTYNSLVDGVGVPGDWDFFAIKLDGVTGGELWRVQGGVAFTREGLLGAKVDSSGDLVAAGYAANEDASELNFLVVKLSGSDGSVLWEYAPSTASGGVFHSVDLDDRSHVYVAGGEGAPNFQGKVGTTAVVLKLDGESGVERWSYRGTGGDGIMLNSIAADPITGWVVGAGGAQGDWVEGASQGGFDFAAVVLDGDSGAELTRWQDGTLGDDVLEFVEFDISGEFFLGGFSTAAWVGGTGDDEDVVAMKFERLATTVARTDAPSSAPTSSPTAGPTYPPSPPPTLPPSLPPTIPPSPPPTAISVPSPSPTPGSTAAPATAVPPAAETPSPSAAARDATLPTAAPAVASAEAVDGSGSSEALENWAVGTIVAGGGLFLALLALCLCSVRRRAKAKMAEIAAAQAKALQVLPVPSTKPQRMVFVDVYPDEDEDAKFTSRDEDGAELGGSKLVGSNLVGAKKVGDNLS</sequence>
<feature type="region of interest" description="Disordered" evidence="1">
    <location>
        <begin position="355"/>
        <end position="438"/>
    </location>
</feature>
<dbReference type="AlphaFoldDB" id="D8LJD2"/>
<name>D8LJD2_ECTSI</name>
<dbReference type="EMBL" id="FN649737">
    <property type="protein sequence ID" value="CBN79465.1"/>
    <property type="molecule type" value="Genomic_DNA"/>
</dbReference>
<gene>
    <name evidence="3" type="ORF">Esi_0250_0008</name>
</gene>
<keyword evidence="4" id="KW-1185">Reference proteome</keyword>
<dbReference type="OrthoDB" id="10372836at2759"/>
<evidence type="ECO:0000313" key="4">
    <source>
        <dbReference type="Proteomes" id="UP000002630"/>
    </source>
</evidence>
<keyword evidence="2" id="KW-1133">Transmembrane helix</keyword>
<protein>
    <submittedName>
        <fullName evidence="3">Uncharacterized protein</fullName>
    </submittedName>
</protein>
<accession>D8LJD2</accession>
<dbReference type="InterPro" id="IPR011047">
    <property type="entry name" value="Quinoprotein_ADH-like_sf"/>
</dbReference>